<gene>
    <name evidence="1" type="ORF">TTAC_LOCUS10037</name>
</gene>
<organism evidence="3">
    <name type="scientific">Hydatigena taeniaeformis</name>
    <name type="common">Feline tapeworm</name>
    <name type="synonym">Taenia taeniaeformis</name>
    <dbReference type="NCBI Taxonomy" id="6205"/>
    <lineage>
        <taxon>Eukaryota</taxon>
        <taxon>Metazoa</taxon>
        <taxon>Spiralia</taxon>
        <taxon>Lophotrochozoa</taxon>
        <taxon>Platyhelminthes</taxon>
        <taxon>Cestoda</taxon>
        <taxon>Eucestoda</taxon>
        <taxon>Cyclophyllidea</taxon>
        <taxon>Taeniidae</taxon>
        <taxon>Hydatigera</taxon>
    </lineage>
</organism>
<evidence type="ECO:0000313" key="3">
    <source>
        <dbReference type="WBParaSite" id="TTAC_0001005201-mRNA-1"/>
    </source>
</evidence>
<evidence type="ECO:0000313" key="2">
    <source>
        <dbReference type="Proteomes" id="UP000274429"/>
    </source>
</evidence>
<dbReference type="AlphaFoldDB" id="A0A0R3X927"/>
<proteinExistence type="predicted"/>
<name>A0A0R3X927_HYDTA</name>
<dbReference type="WBParaSite" id="TTAC_0001005201-mRNA-1">
    <property type="protein sequence ID" value="TTAC_0001005201-mRNA-1"/>
    <property type="gene ID" value="TTAC_0001005201"/>
</dbReference>
<reference evidence="3" key="1">
    <citation type="submission" date="2017-02" db="UniProtKB">
        <authorList>
            <consortium name="WormBaseParasite"/>
        </authorList>
    </citation>
    <scope>IDENTIFICATION</scope>
</reference>
<keyword evidence="2" id="KW-1185">Reference proteome</keyword>
<reference evidence="1 2" key="2">
    <citation type="submission" date="2018-11" db="EMBL/GenBank/DDBJ databases">
        <authorList>
            <consortium name="Pathogen Informatics"/>
        </authorList>
    </citation>
    <scope>NUCLEOTIDE SEQUENCE [LARGE SCALE GENOMIC DNA]</scope>
</reference>
<sequence>MLHANHSGGGDRQLHLNWPSMSGVKAGPPVSLTSIITLIVAHSLGNRSVGDQDGSSTITFVFSIDKSASTDTSTFAPSKLAEDILIGGQVSPFDILPPLLPTSLLKWLMHFTPPLHCQHLMAPQPPPRLRSFLCSYSCSSSASRWMKKPPPCALLSHHR</sequence>
<dbReference type="EMBL" id="UYWX01021258">
    <property type="protein sequence ID" value="VDM35017.1"/>
    <property type="molecule type" value="Genomic_DNA"/>
</dbReference>
<protein>
    <submittedName>
        <fullName evidence="1 3">Uncharacterized protein</fullName>
    </submittedName>
</protein>
<accession>A0A0R3X927</accession>
<dbReference type="Proteomes" id="UP000274429">
    <property type="component" value="Unassembled WGS sequence"/>
</dbReference>
<evidence type="ECO:0000313" key="1">
    <source>
        <dbReference type="EMBL" id="VDM35017.1"/>
    </source>
</evidence>